<dbReference type="OrthoDB" id="1089802at2"/>
<keyword evidence="5" id="KW-1185">Reference proteome</keyword>
<sequence length="68" mass="7994">MKTAIYKWLDEQENRKDVEEAVKRTMLQIGIFKDVMLDYRPGRTRVDSSRSGSFVQNDYNEGGQLSYE</sequence>
<dbReference type="RefSeq" id="WP_120117642.1">
    <property type="nucleotide sequence ID" value="NZ_BORI01000015.1"/>
</dbReference>
<organism evidence="3 4">
    <name type="scientific">Siminovitchia terrae</name>
    <name type="common">Bacillus terrae</name>
    <dbReference type="NCBI Taxonomy" id="1914933"/>
    <lineage>
        <taxon>Bacteria</taxon>
        <taxon>Bacillati</taxon>
        <taxon>Bacillota</taxon>
        <taxon>Bacilli</taxon>
        <taxon>Bacillales</taxon>
        <taxon>Bacillaceae</taxon>
        <taxon>Siminovitchia</taxon>
    </lineage>
</organism>
<protein>
    <submittedName>
        <fullName evidence="3">Uncharacterized protein</fullName>
    </submittedName>
</protein>
<reference evidence="2 5" key="2">
    <citation type="submission" date="2021-03" db="EMBL/GenBank/DDBJ databases">
        <title>Antimicrobial resistance genes in bacteria isolated from Japanese honey, and their potential for conferring macrolide and lincosamide resistance in the American foulbrood pathogen Paenibacillus larvae.</title>
        <authorList>
            <person name="Okamoto M."/>
            <person name="Kumagai M."/>
            <person name="Kanamori H."/>
            <person name="Takamatsu D."/>
        </authorList>
    </citation>
    <scope>NUCLEOTIDE SEQUENCE [LARGE SCALE GENOMIC DNA]</scope>
    <source>
        <strain evidence="2 5">J6TS1</strain>
    </source>
</reference>
<evidence type="ECO:0000256" key="1">
    <source>
        <dbReference type="SAM" id="MobiDB-lite"/>
    </source>
</evidence>
<feature type="region of interest" description="Disordered" evidence="1">
    <location>
        <begin position="44"/>
        <end position="68"/>
    </location>
</feature>
<evidence type="ECO:0000313" key="2">
    <source>
        <dbReference type="EMBL" id="GIN96188.1"/>
    </source>
</evidence>
<comment type="caution">
    <text evidence="3">The sequence shown here is derived from an EMBL/GenBank/DDBJ whole genome shotgun (WGS) entry which is preliminary data.</text>
</comment>
<name>A0A429X5E9_SIMTE</name>
<dbReference type="EMBL" id="BORJ01000004">
    <property type="protein sequence ID" value="GIN96188.1"/>
    <property type="molecule type" value="Genomic_DNA"/>
</dbReference>
<evidence type="ECO:0000313" key="4">
    <source>
        <dbReference type="Proteomes" id="UP000287296"/>
    </source>
</evidence>
<dbReference type="EMBL" id="QYTW02000018">
    <property type="protein sequence ID" value="RST58655.1"/>
    <property type="molecule type" value="Genomic_DNA"/>
</dbReference>
<dbReference type="Proteomes" id="UP000287296">
    <property type="component" value="Unassembled WGS sequence"/>
</dbReference>
<feature type="compositionally biased region" description="Polar residues" evidence="1">
    <location>
        <begin position="49"/>
        <end position="59"/>
    </location>
</feature>
<reference evidence="3 4" key="1">
    <citation type="submission" date="2018-12" db="EMBL/GenBank/DDBJ databases">
        <authorList>
            <person name="Sun L."/>
            <person name="Chen Z."/>
        </authorList>
    </citation>
    <scope>NUCLEOTIDE SEQUENCE [LARGE SCALE GENOMIC DNA]</scope>
    <source>
        <strain evidence="3 4">LMG 29736</strain>
    </source>
</reference>
<evidence type="ECO:0000313" key="5">
    <source>
        <dbReference type="Proteomes" id="UP000680670"/>
    </source>
</evidence>
<dbReference type="AlphaFoldDB" id="A0A429X5E9"/>
<dbReference type="Pfam" id="PF19635">
    <property type="entry name" value="DUF6138"/>
    <property type="match status" value="1"/>
</dbReference>
<dbReference type="Proteomes" id="UP000680670">
    <property type="component" value="Unassembled WGS sequence"/>
</dbReference>
<gene>
    <name evidence="3" type="ORF">D5F11_016640</name>
    <name evidence="2" type="ORF">J6TS1_20580</name>
</gene>
<dbReference type="InterPro" id="IPR046136">
    <property type="entry name" value="DUF6138"/>
</dbReference>
<proteinExistence type="predicted"/>
<evidence type="ECO:0000313" key="3">
    <source>
        <dbReference type="EMBL" id="RST58655.1"/>
    </source>
</evidence>
<accession>A0A429X5E9</accession>